<comment type="similarity">
    <text evidence="1 9">Belongs to the MCM family.</text>
</comment>
<evidence type="ECO:0000256" key="1">
    <source>
        <dbReference type="ARBA" id="ARBA00008010"/>
    </source>
</evidence>
<dbReference type="SUPFAM" id="SSF52540">
    <property type="entry name" value="P-loop containing nucleoside triphosphate hydrolases"/>
    <property type="match status" value="1"/>
</dbReference>
<keyword evidence="4 9" id="KW-0547">Nucleotide-binding</keyword>
<dbReference type="PROSITE" id="PS50051">
    <property type="entry name" value="MCM_2"/>
    <property type="match status" value="1"/>
</dbReference>
<dbReference type="GO" id="GO:0042555">
    <property type="term" value="C:MCM complex"/>
    <property type="evidence" value="ECO:0007669"/>
    <property type="project" value="TreeGrafter"/>
</dbReference>
<evidence type="ECO:0000259" key="10">
    <source>
        <dbReference type="PROSITE" id="PS50051"/>
    </source>
</evidence>
<reference evidence="11" key="1">
    <citation type="journal article" date="2014" name="Genome Biol. Evol.">
        <title>Pangenome evidence for extensive interdomain horizontal transfer affecting lineage core and shell genes in uncultured planktonic thaumarchaeota and euryarchaeota.</title>
        <authorList>
            <person name="Deschamps P."/>
            <person name="Zivanovic Y."/>
            <person name="Moreira D."/>
            <person name="Rodriguez-Valera F."/>
            <person name="Lopez-Garcia P."/>
        </authorList>
    </citation>
    <scope>NUCLEOTIDE SEQUENCE</scope>
</reference>
<dbReference type="Pfam" id="PF00493">
    <property type="entry name" value="MCM"/>
    <property type="match status" value="1"/>
</dbReference>
<dbReference type="Pfam" id="PF17855">
    <property type="entry name" value="MCM_lid"/>
    <property type="match status" value="1"/>
</dbReference>
<dbReference type="Pfam" id="PF14551">
    <property type="entry name" value="MCM_N"/>
    <property type="match status" value="1"/>
</dbReference>
<dbReference type="InterPro" id="IPR003593">
    <property type="entry name" value="AAA+_ATPase"/>
</dbReference>
<keyword evidence="5" id="KW-0378">Hydrolase</keyword>
<evidence type="ECO:0000256" key="8">
    <source>
        <dbReference type="ARBA" id="ARBA00023125"/>
    </source>
</evidence>
<keyword evidence="8 9" id="KW-0238">DNA-binding</keyword>
<gene>
    <name evidence="11" type="primary">cdc21</name>
    <name evidence="11" type="synonym">mcm</name>
</gene>
<dbReference type="PRINTS" id="PR01657">
    <property type="entry name" value="MCMFAMILY"/>
</dbReference>
<evidence type="ECO:0000256" key="4">
    <source>
        <dbReference type="ARBA" id="ARBA00022741"/>
    </source>
</evidence>
<dbReference type="GO" id="GO:0006260">
    <property type="term" value="P:DNA replication"/>
    <property type="evidence" value="ECO:0007669"/>
    <property type="project" value="UniProtKB-KW"/>
</dbReference>
<dbReference type="Gene3D" id="1.10.10.10">
    <property type="entry name" value="Winged helix-like DNA-binding domain superfamily/Winged helix DNA-binding domain"/>
    <property type="match status" value="1"/>
</dbReference>
<evidence type="ECO:0000256" key="2">
    <source>
        <dbReference type="ARBA" id="ARBA00012551"/>
    </source>
</evidence>
<name>A0A075FIL5_9ARCH</name>
<dbReference type="InterPro" id="IPR001208">
    <property type="entry name" value="MCM_dom"/>
</dbReference>
<dbReference type="InterPro" id="IPR033762">
    <property type="entry name" value="MCM_OB"/>
</dbReference>
<dbReference type="InterPro" id="IPR036388">
    <property type="entry name" value="WH-like_DNA-bd_sf"/>
</dbReference>
<dbReference type="Gene3D" id="3.30.1640.10">
    <property type="entry name" value="mini-chromosome maintenance (MCM) complex, chain A, domain 1"/>
    <property type="match status" value="1"/>
</dbReference>
<dbReference type="InterPro" id="IPR031327">
    <property type="entry name" value="MCM"/>
</dbReference>
<dbReference type="InterPro" id="IPR018525">
    <property type="entry name" value="MCM_CS"/>
</dbReference>
<dbReference type="PANTHER" id="PTHR11630:SF66">
    <property type="entry name" value="DNA REPLICATION LICENSING FACTOR MCM4"/>
    <property type="match status" value="1"/>
</dbReference>
<dbReference type="AlphaFoldDB" id="A0A075FIL5"/>
<dbReference type="InterPro" id="IPR012340">
    <property type="entry name" value="NA-bd_OB-fold"/>
</dbReference>
<evidence type="ECO:0000256" key="9">
    <source>
        <dbReference type="RuleBase" id="RU004070"/>
    </source>
</evidence>
<dbReference type="EC" id="3.6.4.12" evidence="2"/>
<keyword evidence="3" id="KW-0235">DNA replication</keyword>
<evidence type="ECO:0000256" key="7">
    <source>
        <dbReference type="ARBA" id="ARBA00022840"/>
    </source>
</evidence>
<dbReference type="SMART" id="SM00350">
    <property type="entry name" value="MCM"/>
    <property type="match status" value="1"/>
</dbReference>
<dbReference type="GO" id="GO:0003697">
    <property type="term" value="F:single-stranded DNA binding"/>
    <property type="evidence" value="ECO:0007669"/>
    <property type="project" value="TreeGrafter"/>
</dbReference>
<keyword evidence="7 9" id="KW-0067">ATP-binding</keyword>
<evidence type="ECO:0000256" key="3">
    <source>
        <dbReference type="ARBA" id="ARBA00022705"/>
    </source>
</evidence>
<dbReference type="InterPro" id="IPR041562">
    <property type="entry name" value="MCM_lid"/>
</dbReference>
<dbReference type="GO" id="GO:0016787">
    <property type="term" value="F:hydrolase activity"/>
    <property type="evidence" value="ECO:0007669"/>
    <property type="project" value="UniProtKB-KW"/>
</dbReference>
<feature type="domain" description="MCM C-terminal AAA(+) ATPase" evidence="10">
    <location>
        <begin position="290"/>
        <end position="495"/>
    </location>
</feature>
<organism evidence="11">
    <name type="scientific">uncultured marine thaumarchaeote AD1000_100_C06</name>
    <dbReference type="NCBI Taxonomy" id="1455887"/>
    <lineage>
        <taxon>Archaea</taxon>
        <taxon>Nitrososphaerota</taxon>
        <taxon>environmental samples</taxon>
    </lineage>
</organism>
<dbReference type="FunFam" id="3.40.50.300:FF:000826">
    <property type="entry name" value="Replicative DNA helicase Mcm"/>
    <property type="match status" value="1"/>
</dbReference>
<dbReference type="InterPro" id="IPR027417">
    <property type="entry name" value="P-loop_NTPase"/>
</dbReference>
<accession>A0A075FIL5</accession>
<dbReference type="EMBL" id="KF900324">
    <property type="protein sequence ID" value="AIE90973.1"/>
    <property type="molecule type" value="Genomic_DNA"/>
</dbReference>
<dbReference type="SUPFAM" id="SSF50249">
    <property type="entry name" value="Nucleic acid-binding proteins"/>
    <property type="match status" value="1"/>
</dbReference>
<sequence length="692" mass="77315">MEQSIGTHSSWDDTLVRFIKNFKDKSNILKYQEALSQMVYHNSKSLIVDYEDLLIFDDDLSTILIERPDEVLSEFNSATYKSLYSVHPEYAESIKNDIQVRLRSLPEQVPLRDISSKNLHRLSSVEGLVVRTSELKPLATSAAFACTKCGESNVIQQVTPLLVKPSSCIRADCSETKNFTFDEKQSSYQDYQLIRIQELPEELPPGQLPQSSDVHLTGDMVNIARPGDRLNLTGIVRIDQPESRGNEASSIFRSKIEGNYIDIESKGPEDVELTKDEEELILDFAKDLDAYPKLIQSIAPNIQGLESQKEAVLLMLIGAPNKTTEDGSSIRGDINILFVGDPGTAKSELLKYASRLAPRGLYASGKGSTAAGLTAAVVRERTGMMMLEAGTVVLADKGIACIDEFDKMRNEDRTALHEAMEQQTVSVAKGGINATLNARTAVLAAANPELGRYDNYKTFNDQINIGAALLTRFDLIFAIKDTPNVVRDEKLAQHILAIHEKGKITVDVPLEFDLLKKYISYAKNFIPTLSPEAKKLIQDYYVQTRQKPAKGDGEHDGIPITPRALEGMVRLASARARSLFRDIVTEEDAEFARNLVRKMYESVGTDPETGEVDPGIFYGKPVSQRSMLETCMNIFEELQKESSKQLVDKDEFIQKLIDTGKFTSTEARKYFKNMSDSGQIYNVQDNLYRKVN</sequence>
<evidence type="ECO:0000313" key="11">
    <source>
        <dbReference type="EMBL" id="AIE90973.1"/>
    </source>
</evidence>
<dbReference type="PANTHER" id="PTHR11630">
    <property type="entry name" value="DNA REPLICATION LICENSING FACTOR MCM FAMILY MEMBER"/>
    <property type="match status" value="1"/>
</dbReference>
<dbReference type="GO" id="GO:0005524">
    <property type="term" value="F:ATP binding"/>
    <property type="evidence" value="ECO:0007669"/>
    <property type="project" value="UniProtKB-KW"/>
</dbReference>
<dbReference type="Gene3D" id="3.40.50.300">
    <property type="entry name" value="P-loop containing nucleotide triphosphate hydrolases"/>
    <property type="match status" value="1"/>
</dbReference>
<dbReference type="Gene3D" id="2.20.28.10">
    <property type="match status" value="1"/>
</dbReference>
<dbReference type="InterPro" id="IPR027925">
    <property type="entry name" value="MCM_N"/>
</dbReference>
<proteinExistence type="inferred from homology"/>
<dbReference type="GO" id="GO:0017116">
    <property type="term" value="F:single-stranded DNA helicase activity"/>
    <property type="evidence" value="ECO:0007669"/>
    <property type="project" value="TreeGrafter"/>
</dbReference>
<evidence type="ECO:0000256" key="5">
    <source>
        <dbReference type="ARBA" id="ARBA00022801"/>
    </source>
</evidence>
<keyword evidence="6 11" id="KW-0347">Helicase</keyword>
<protein>
    <recommendedName>
        <fullName evidence="2">DNA helicase</fullName>
        <ecNumber evidence="2">3.6.4.12</ecNumber>
    </recommendedName>
</protein>
<dbReference type="Gene3D" id="2.40.50.140">
    <property type="entry name" value="Nucleic acid-binding proteins"/>
    <property type="match status" value="1"/>
</dbReference>
<dbReference type="SMART" id="SM00382">
    <property type="entry name" value="AAA"/>
    <property type="match status" value="1"/>
</dbReference>
<dbReference type="PROSITE" id="PS00847">
    <property type="entry name" value="MCM_1"/>
    <property type="match status" value="1"/>
</dbReference>
<dbReference type="Pfam" id="PF17207">
    <property type="entry name" value="MCM_OB"/>
    <property type="match status" value="1"/>
</dbReference>
<evidence type="ECO:0000256" key="6">
    <source>
        <dbReference type="ARBA" id="ARBA00022806"/>
    </source>
</evidence>